<keyword evidence="4" id="KW-1185">Reference proteome</keyword>
<dbReference type="GO" id="GO:0008270">
    <property type="term" value="F:zinc ion binding"/>
    <property type="evidence" value="ECO:0007669"/>
    <property type="project" value="InterPro"/>
</dbReference>
<evidence type="ECO:0000313" key="3">
    <source>
        <dbReference type="EMBL" id="KAJ0203538.1"/>
    </source>
</evidence>
<sequence>MQEERTFQIKSLKSSHNCGRVFKIGLVTYKWIGKQYFNVLMENPRLGLRKMKAQISSTYNIIVSIGKCRNAKKFALYEIEDTLKEHYNRLWDYGIEIKRANPGSNVNMEVDHTLDGSLMFKRLYGLIEAIKERVPHAEHILCARHILANFNSRFKGEHFIKPFWRVVKATTKQRHEAAMQEIKELDRGTFDYLMDRDPKLFCDAVENGISESFNAEIVEARHKPIIAMLEDIRVYVMQRLYHQRSKGESWDLTICPSIRKKIIHLKEKQKFWAVYPCGYQQFEVVLCNDRYAIDLIRRTCGCRRWQLTGIPYVHGVAAISSMNLNSEEYVASCYSKATYFTCYAYIIHPLNDSSLWTQNEYTKPLAPKSKRLPGRPSTKRRKSAAEKDISSTHTISRVKQVQRCSICYVSEHKKMGAQQNEFQQQDPLLQLQDPLPQTLIPRSTPATPRPRSTSARLVQLRKRKASERITKLCLRKKVVPKDGSGCSLENPIDLA</sequence>
<dbReference type="SMART" id="SM00575">
    <property type="entry name" value="ZnF_PMZ"/>
    <property type="match status" value="1"/>
</dbReference>
<feature type="domain" description="Zinc finger PMZ-type" evidence="2">
    <location>
        <begin position="298"/>
        <end position="325"/>
    </location>
</feature>
<dbReference type="AlphaFoldDB" id="A0A9R1VEF7"/>
<gene>
    <name evidence="3" type="ORF">LSAT_V11C500232650</name>
</gene>
<proteinExistence type="predicted"/>
<name>A0A9R1VEF7_LACSA</name>
<accession>A0A9R1VEF7</accession>
<protein>
    <recommendedName>
        <fullName evidence="2">Zinc finger PMZ-type domain-containing protein</fullName>
    </recommendedName>
</protein>
<dbReference type="PANTHER" id="PTHR31973:SF189">
    <property type="entry name" value="TRANSPOSASE, MUDR, PLANT, MULE TRANSPOSASE DOMAIN PROTEIN-RELATED"/>
    <property type="match status" value="1"/>
</dbReference>
<dbReference type="Proteomes" id="UP000235145">
    <property type="component" value="Unassembled WGS sequence"/>
</dbReference>
<organism evidence="3 4">
    <name type="scientific">Lactuca sativa</name>
    <name type="common">Garden lettuce</name>
    <dbReference type="NCBI Taxonomy" id="4236"/>
    <lineage>
        <taxon>Eukaryota</taxon>
        <taxon>Viridiplantae</taxon>
        <taxon>Streptophyta</taxon>
        <taxon>Embryophyta</taxon>
        <taxon>Tracheophyta</taxon>
        <taxon>Spermatophyta</taxon>
        <taxon>Magnoliopsida</taxon>
        <taxon>eudicotyledons</taxon>
        <taxon>Gunneridae</taxon>
        <taxon>Pentapetalae</taxon>
        <taxon>asterids</taxon>
        <taxon>campanulids</taxon>
        <taxon>Asterales</taxon>
        <taxon>Asteraceae</taxon>
        <taxon>Cichorioideae</taxon>
        <taxon>Cichorieae</taxon>
        <taxon>Lactucinae</taxon>
        <taxon>Lactuca</taxon>
    </lineage>
</organism>
<dbReference type="PANTHER" id="PTHR31973">
    <property type="entry name" value="POLYPROTEIN, PUTATIVE-RELATED"/>
    <property type="match status" value="1"/>
</dbReference>
<feature type="compositionally biased region" description="Basic residues" evidence="1">
    <location>
        <begin position="368"/>
        <end position="382"/>
    </location>
</feature>
<evidence type="ECO:0000256" key="1">
    <source>
        <dbReference type="SAM" id="MobiDB-lite"/>
    </source>
</evidence>
<dbReference type="EMBL" id="NBSK02000005">
    <property type="protein sequence ID" value="KAJ0203538.1"/>
    <property type="molecule type" value="Genomic_DNA"/>
</dbReference>
<evidence type="ECO:0000259" key="2">
    <source>
        <dbReference type="SMART" id="SM00575"/>
    </source>
</evidence>
<comment type="caution">
    <text evidence="3">The sequence shown here is derived from an EMBL/GenBank/DDBJ whole genome shotgun (WGS) entry which is preliminary data.</text>
</comment>
<reference evidence="3 4" key="1">
    <citation type="journal article" date="2017" name="Nat. Commun.">
        <title>Genome assembly with in vitro proximity ligation data and whole-genome triplication in lettuce.</title>
        <authorList>
            <person name="Reyes-Chin-Wo S."/>
            <person name="Wang Z."/>
            <person name="Yang X."/>
            <person name="Kozik A."/>
            <person name="Arikit S."/>
            <person name="Song C."/>
            <person name="Xia L."/>
            <person name="Froenicke L."/>
            <person name="Lavelle D.O."/>
            <person name="Truco M.J."/>
            <person name="Xia R."/>
            <person name="Zhu S."/>
            <person name="Xu C."/>
            <person name="Xu H."/>
            <person name="Xu X."/>
            <person name="Cox K."/>
            <person name="Korf I."/>
            <person name="Meyers B.C."/>
            <person name="Michelmore R.W."/>
        </authorList>
    </citation>
    <scope>NUCLEOTIDE SEQUENCE [LARGE SCALE GENOMIC DNA]</scope>
    <source>
        <strain evidence="4">cv. Salinas</strain>
        <tissue evidence="3">Seedlings</tissue>
    </source>
</reference>
<dbReference type="InterPro" id="IPR006564">
    <property type="entry name" value="Znf_PMZ"/>
</dbReference>
<evidence type="ECO:0000313" key="4">
    <source>
        <dbReference type="Proteomes" id="UP000235145"/>
    </source>
</evidence>
<feature type="region of interest" description="Disordered" evidence="1">
    <location>
        <begin position="366"/>
        <end position="392"/>
    </location>
</feature>